<sequence>MASNTDSSKESDISLDTFQPLSQRDAAESEEQSQLSSDGRAQVLQPADVNQSIFLLDARAWPESICMNHTTPTEPAQHPDFQNNSLKMDKISL</sequence>
<feature type="compositionally biased region" description="Polar residues" evidence="1">
    <location>
        <begin position="67"/>
        <end position="86"/>
    </location>
</feature>
<evidence type="ECO:0000256" key="1">
    <source>
        <dbReference type="SAM" id="MobiDB-lite"/>
    </source>
</evidence>
<evidence type="ECO:0000313" key="3">
    <source>
        <dbReference type="Proteomes" id="UP001469553"/>
    </source>
</evidence>
<proteinExistence type="predicted"/>
<protein>
    <submittedName>
        <fullName evidence="2">Uncharacterized protein</fullName>
    </submittedName>
</protein>
<accession>A0ABV0YU30</accession>
<comment type="caution">
    <text evidence="2">The sequence shown here is derived from an EMBL/GenBank/DDBJ whole genome shotgun (WGS) entry which is preliminary data.</text>
</comment>
<organism evidence="2 3">
    <name type="scientific">Ameca splendens</name>
    <dbReference type="NCBI Taxonomy" id="208324"/>
    <lineage>
        <taxon>Eukaryota</taxon>
        <taxon>Metazoa</taxon>
        <taxon>Chordata</taxon>
        <taxon>Craniata</taxon>
        <taxon>Vertebrata</taxon>
        <taxon>Euteleostomi</taxon>
        <taxon>Actinopterygii</taxon>
        <taxon>Neopterygii</taxon>
        <taxon>Teleostei</taxon>
        <taxon>Neoteleostei</taxon>
        <taxon>Acanthomorphata</taxon>
        <taxon>Ovalentaria</taxon>
        <taxon>Atherinomorphae</taxon>
        <taxon>Cyprinodontiformes</taxon>
        <taxon>Goodeidae</taxon>
        <taxon>Ameca</taxon>
    </lineage>
</organism>
<evidence type="ECO:0000313" key="2">
    <source>
        <dbReference type="EMBL" id="MEQ2297120.1"/>
    </source>
</evidence>
<name>A0ABV0YU30_9TELE</name>
<feature type="region of interest" description="Disordered" evidence="1">
    <location>
        <begin position="1"/>
        <end position="46"/>
    </location>
</feature>
<feature type="region of interest" description="Disordered" evidence="1">
    <location>
        <begin position="67"/>
        <end position="93"/>
    </location>
</feature>
<reference evidence="2 3" key="1">
    <citation type="submission" date="2021-06" db="EMBL/GenBank/DDBJ databases">
        <authorList>
            <person name="Palmer J.M."/>
        </authorList>
    </citation>
    <scope>NUCLEOTIDE SEQUENCE [LARGE SCALE GENOMIC DNA]</scope>
    <source>
        <strain evidence="2 3">AS_MEX2019</strain>
        <tissue evidence="2">Muscle</tissue>
    </source>
</reference>
<gene>
    <name evidence="2" type="ORF">AMECASPLE_031428</name>
</gene>
<keyword evidence="3" id="KW-1185">Reference proteome</keyword>
<dbReference type="EMBL" id="JAHRIP010041523">
    <property type="protein sequence ID" value="MEQ2297120.1"/>
    <property type="molecule type" value="Genomic_DNA"/>
</dbReference>
<dbReference type="Proteomes" id="UP001469553">
    <property type="component" value="Unassembled WGS sequence"/>
</dbReference>